<reference evidence="2 3" key="1">
    <citation type="submission" date="2022-05" db="EMBL/GenBank/DDBJ databases">
        <authorList>
            <consortium name="Genoscope - CEA"/>
            <person name="William W."/>
        </authorList>
    </citation>
    <scope>NUCLEOTIDE SEQUENCE [LARGE SCALE GENOMIC DNA]</scope>
</reference>
<accession>A0ABN8N9Y8</accession>
<feature type="transmembrane region" description="Helical" evidence="1">
    <location>
        <begin position="138"/>
        <end position="162"/>
    </location>
</feature>
<sequence length="530" mass="59844">MKYWSGLPPLTKENSSPEVSQQDINNTMFASQVIVASYSTLFYLLLLILSILGVCYKPCVKIFTSQANFMLFLIGALLVFVNIFAIKNELEMRSYFRIATGFVIGIAFTIFGAFLFFTKADDNNHHRTLERQQPSMGLVVATITIPLIIVEVFLVSSTFGSSEREEPFLNNHDWGLVLSDKITFLTQKIVQAIVYIILRYKVTSQNFKESARFYFQILSFFNFIEWVDSQVNENNDVKLSGSENIYGEWFELVAMFYKALIIDYRLLCSLLFLEHSLGDSDGEAGENDATTRRDLTLSEKRLRNLGFIVGFTSLSAPICCALYYVPKLHTPPWVHSVTVLVNLSIIVFGTLFFWKNNLQSEEQNKGSYGVKIMVSCLGAVGFACWVMKATIVAYWACARTDISNPSSYFAWDAAKFSVRGIAAAFLMGLFLKVDARTVPMGNLNVEMNHFLVPTVMLTISGTFAETLIDQYVGPIDTNLRKEVKELSLNILFDAGPPMYLGFLIHVFLHFVIIQTKIGQQPRAHVALQQL</sequence>
<dbReference type="EMBL" id="CALNXK010000014">
    <property type="protein sequence ID" value="CAH3046423.1"/>
    <property type="molecule type" value="Genomic_DNA"/>
</dbReference>
<proteinExistence type="predicted"/>
<feature type="transmembrane region" description="Helical" evidence="1">
    <location>
        <begin position="332"/>
        <end position="354"/>
    </location>
</feature>
<keyword evidence="1" id="KW-0812">Transmembrane</keyword>
<feature type="transmembrane region" description="Helical" evidence="1">
    <location>
        <begin position="35"/>
        <end position="56"/>
    </location>
</feature>
<feature type="transmembrane region" description="Helical" evidence="1">
    <location>
        <begin position="182"/>
        <end position="198"/>
    </location>
</feature>
<gene>
    <name evidence="2" type="ORF">PLOB_00008556</name>
</gene>
<protein>
    <submittedName>
        <fullName evidence="2">Uncharacterized protein</fullName>
    </submittedName>
</protein>
<feature type="transmembrane region" description="Helical" evidence="1">
    <location>
        <begin position="98"/>
        <end position="117"/>
    </location>
</feature>
<organism evidence="2 3">
    <name type="scientific">Porites lobata</name>
    <dbReference type="NCBI Taxonomy" id="104759"/>
    <lineage>
        <taxon>Eukaryota</taxon>
        <taxon>Metazoa</taxon>
        <taxon>Cnidaria</taxon>
        <taxon>Anthozoa</taxon>
        <taxon>Hexacorallia</taxon>
        <taxon>Scleractinia</taxon>
        <taxon>Fungiina</taxon>
        <taxon>Poritidae</taxon>
        <taxon>Porites</taxon>
    </lineage>
</organism>
<keyword evidence="3" id="KW-1185">Reference proteome</keyword>
<feature type="transmembrane region" description="Helical" evidence="1">
    <location>
        <begin position="68"/>
        <end position="86"/>
    </location>
</feature>
<evidence type="ECO:0000313" key="3">
    <source>
        <dbReference type="Proteomes" id="UP001159405"/>
    </source>
</evidence>
<evidence type="ECO:0000256" key="1">
    <source>
        <dbReference type="SAM" id="Phobius"/>
    </source>
</evidence>
<dbReference type="Proteomes" id="UP001159405">
    <property type="component" value="Unassembled WGS sequence"/>
</dbReference>
<keyword evidence="1" id="KW-1133">Transmembrane helix</keyword>
<keyword evidence="1" id="KW-0472">Membrane</keyword>
<feature type="transmembrane region" description="Helical" evidence="1">
    <location>
        <begin position="305"/>
        <end position="326"/>
    </location>
</feature>
<comment type="caution">
    <text evidence="2">The sequence shown here is derived from an EMBL/GenBank/DDBJ whole genome shotgun (WGS) entry which is preliminary data.</text>
</comment>
<name>A0ABN8N9Y8_9CNID</name>
<feature type="transmembrane region" description="Helical" evidence="1">
    <location>
        <begin position="488"/>
        <end position="512"/>
    </location>
</feature>
<evidence type="ECO:0000313" key="2">
    <source>
        <dbReference type="EMBL" id="CAH3046423.1"/>
    </source>
</evidence>
<feature type="transmembrane region" description="Helical" evidence="1">
    <location>
        <begin position="447"/>
        <end position="468"/>
    </location>
</feature>
<feature type="transmembrane region" description="Helical" evidence="1">
    <location>
        <begin position="374"/>
        <end position="396"/>
    </location>
</feature>
<feature type="transmembrane region" description="Helical" evidence="1">
    <location>
        <begin position="416"/>
        <end position="435"/>
    </location>
</feature>